<evidence type="ECO:0000256" key="5">
    <source>
        <dbReference type="SAM" id="SignalP"/>
    </source>
</evidence>
<dbReference type="NCBIfam" id="TIGR02232">
    <property type="entry name" value="myxo_disulf_rpt"/>
    <property type="match status" value="9"/>
</dbReference>
<evidence type="ECO:0000256" key="1">
    <source>
        <dbReference type="ARBA" id="ARBA00022729"/>
    </source>
</evidence>
<keyword evidence="2" id="KW-0677">Repeat</keyword>
<feature type="transmembrane region" description="Helical" evidence="4">
    <location>
        <begin position="2574"/>
        <end position="2595"/>
    </location>
</feature>
<dbReference type="PANTHER" id="PTHR38934:SF6">
    <property type="entry name" value="CHROMOSOME UNDETERMINED SCAFFOLD_176, WHOLE GENOME SHOTGUN SEQUENCE"/>
    <property type="match status" value="1"/>
</dbReference>
<keyword evidence="1 5" id="KW-0732">Signal</keyword>
<feature type="domain" description="EGF-like" evidence="6">
    <location>
        <begin position="1865"/>
        <end position="1891"/>
    </location>
</feature>
<keyword evidence="3" id="KW-1015">Disulfide bond</keyword>
<keyword evidence="4" id="KW-0812">Transmembrane</keyword>
<accession>A0A8S1MFN3</accession>
<reference evidence="7" key="1">
    <citation type="submission" date="2021-01" db="EMBL/GenBank/DDBJ databases">
        <authorList>
            <consortium name="Genoscope - CEA"/>
            <person name="William W."/>
        </authorList>
    </citation>
    <scope>NUCLEOTIDE SEQUENCE</scope>
</reference>
<keyword evidence="8" id="KW-1185">Reference proteome</keyword>
<evidence type="ECO:0000256" key="4">
    <source>
        <dbReference type="SAM" id="Phobius"/>
    </source>
</evidence>
<feature type="transmembrane region" description="Helical" evidence="4">
    <location>
        <begin position="2724"/>
        <end position="2744"/>
    </location>
</feature>
<comment type="caution">
    <text evidence="7">The sequence shown here is derived from an EMBL/GenBank/DDBJ whole genome shotgun (WGS) entry which is preliminary data.</text>
</comment>
<evidence type="ECO:0000313" key="8">
    <source>
        <dbReference type="Proteomes" id="UP000688137"/>
    </source>
</evidence>
<proteinExistence type="predicted"/>
<feature type="domain" description="EGF-like" evidence="6">
    <location>
        <begin position="876"/>
        <end position="908"/>
    </location>
</feature>
<feature type="domain" description="EGF-like" evidence="6">
    <location>
        <begin position="679"/>
        <end position="708"/>
    </location>
</feature>
<feature type="domain" description="EGF-like" evidence="6">
    <location>
        <begin position="1299"/>
        <end position="1333"/>
    </location>
</feature>
<dbReference type="SMART" id="SM00261">
    <property type="entry name" value="FU"/>
    <property type="match status" value="15"/>
</dbReference>
<dbReference type="InterPro" id="IPR006212">
    <property type="entry name" value="Furin_repeat"/>
</dbReference>
<dbReference type="EMBL" id="CAJJDM010000058">
    <property type="protein sequence ID" value="CAD8077181.1"/>
    <property type="molecule type" value="Genomic_DNA"/>
</dbReference>
<feature type="transmembrane region" description="Helical" evidence="4">
    <location>
        <begin position="2482"/>
        <end position="2506"/>
    </location>
</feature>
<dbReference type="InterPro" id="IPR000742">
    <property type="entry name" value="EGF"/>
</dbReference>
<feature type="domain" description="EGF-like" evidence="6">
    <location>
        <begin position="776"/>
        <end position="817"/>
    </location>
</feature>
<feature type="chain" id="PRO_5035906194" description="EGF-like domain-containing protein" evidence="5">
    <location>
        <begin position="19"/>
        <end position="2797"/>
    </location>
</feature>
<name>A0A8S1MFN3_PARPR</name>
<dbReference type="Proteomes" id="UP000688137">
    <property type="component" value="Unassembled WGS sequence"/>
</dbReference>
<dbReference type="CDD" id="cd00064">
    <property type="entry name" value="FU"/>
    <property type="match status" value="1"/>
</dbReference>
<dbReference type="SMART" id="SM00181">
    <property type="entry name" value="EGF"/>
    <property type="match status" value="15"/>
</dbReference>
<organism evidence="7 8">
    <name type="scientific">Paramecium primaurelia</name>
    <dbReference type="NCBI Taxonomy" id="5886"/>
    <lineage>
        <taxon>Eukaryota</taxon>
        <taxon>Sar</taxon>
        <taxon>Alveolata</taxon>
        <taxon>Ciliophora</taxon>
        <taxon>Intramacronucleata</taxon>
        <taxon>Oligohymenophorea</taxon>
        <taxon>Peniculida</taxon>
        <taxon>Parameciidae</taxon>
        <taxon>Paramecium</taxon>
    </lineage>
</organism>
<feature type="transmembrane region" description="Helical" evidence="4">
    <location>
        <begin position="2601"/>
        <end position="2622"/>
    </location>
</feature>
<feature type="transmembrane region" description="Helical" evidence="4">
    <location>
        <begin position="2750"/>
        <end position="2771"/>
    </location>
</feature>
<feature type="domain" description="EGF-like" evidence="6">
    <location>
        <begin position="983"/>
        <end position="1020"/>
    </location>
</feature>
<dbReference type="Pfam" id="PF13948">
    <property type="entry name" value="DUF4215"/>
    <property type="match status" value="16"/>
</dbReference>
<dbReference type="InterPro" id="IPR011936">
    <property type="entry name" value="Myxo_disulph_rpt"/>
</dbReference>
<keyword evidence="4" id="KW-0472">Membrane</keyword>
<evidence type="ECO:0000313" key="7">
    <source>
        <dbReference type="EMBL" id="CAD8077181.1"/>
    </source>
</evidence>
<dbReference type="OMA" id="NCTKCIT"/>
<sequence length="2797" mass="319826">MTLLIKFVLACLIQITNSQWQTQYSLLDQNEKYTYTTGTSIAYTKSGYFVSALSTTTANFITCTTPPTSYITLNQTQILAKYYSSYIYRNGYFVSVDLFFQGTWSSQIITIVLGSFSYSYSYTSPANYSLTTQFCDNISADVRTVNFTIQSTSSTSGQAQLNISNTNTGQVSIRNFIISSPYCYPSCMYCTGPKFNQCTGCYYGQHTNNICPPCPSNLYYQQYTGCKNICDIYSPLYSNGFCQYYKIYSLEQGNIEYSPTSSENMKWSLIYDPQHIDTSPTIITYNQYHYGVFKFNSGIYRFFNKISNYPYATYLIGIKISILTFNETPINCGISFKINNTYFGSIYRDDSGIQTHKIQLYDTFFQGSYMNYSQVKRYDLITYLDIPKYPFLFSAVGNYTDNTTGWGMVSVQVTSGYCPSYCQFCEVSFKCKTCIPGYFDYRRGSCISSCQGPYQILNGSYCYDYDDETPYSQYLIQEYTNKATDPEQYSQYTLISQNGTNFLKGLDIYYSYWQQYRVFGGPFVWAQAKFSRVHNIIDPHHSITIGFYILYGPSFPSDGQFIYTIENNTPVSKSILSYQSSSSDGSKQDKVYQKIIHNTNTLTIQWECYGPNNEPINAYCGFYNYYIAIHKCQPYCLQCSDQNTCQLWNSTYDPNIIKFSQSECQINQYYDQDQVKCLDCKLSCQTCTSLIDCQTCQSTYTLTKLGCICKFNQYEQSNQCFDCPIECNQCLSSTYCIECLITNNRQLQNGQCNCIDGYYSIIQNPQCQLCHQFCNTCNGPTFNDCINCKNIINIENIGSTCRCPQGSYYQESIQTCSYCHQSCQTCFRTTIDGCLTCDISLNRILIGLQCQCISGYYELNNICINCPNIEDISLNKCYKLCNNNQYIWHTIICNSCDNGFQLISGECQPICGDQQIKGYEQCEDDNNILDDLCYNCQYQCPIHCLTCNQDTILPCPDICGDGYITGIEECEDGNIIQYDGCYNCKYQCQPQCTQCIKGQCFECATAGWFIDPTINPWQCKERCGDMQIVGNEQCEDGNSSDTDGCKDCKYYCRIGCSSCDYTNKTCLSCEFPGFVPQSYYCKNICGDGLVVTDPYGFYSEQCDDGNTISYDGCSSSCQFQCQQSSICTSCINNKCEICAPEYYLSSDQICIPICGDSIKLTVEKCDDGLILPYKGCQNCIPKCQSSCLNCSNSGLGCIECKQGYDRIDNLCYSICGDRIITDDEQCDDANFIIDDGCHLCQFTCQHSCLNCIQGLCYDCQDGYQLQSFKCYPICGDGIQQNDEQCEILYTEVSQINCKSCKFTCDINCYLCQFGICQQCKDGYYFSLNQQYCIKTLENTAIVIDNCQIQIDQICVKCENYAYFDKVEQKCKLNVVPLTFCQYYLKSGYYLDENFQCISFCGDGILSHDEQCEINDQDCLSCMYEAPKLCQLYFLNLCYECQHGYYFNQYSNICESHCGDGIVAHDEDCEDNNHLQYDGCYYCKYSCNQQCINCIMGQCQECETNYFLQDGICYGQENDTQCTPECKLNLMGQCLICENEYQLNDYGDCVFKCQEGCVYCNNGLCLQCAQQYYLENNNCILIQECSTGFYFNQDLLFCESSCGDGYITGWEDCDDQNMQQFDGCYQCKYECVDNCIECIQGKCFQCSQEFNLIENKCLSKCQETCLNCQQGVCQFCSSGYYLNEYYQCVKIDCEYDFSCNQTCGNGIIEDLEQCDDQNLTNDDSCNNYCEKTCDPNCISCIDGVCFQCKEGWKLGLFYCESICGDLMIVGNEECDDGNSINYDGCFQCKFQCAQFCNECQNGICLSCQNYFELDQQNNSCKPTPPMLVIYEQPDCKLLNNNQCIQCQFGYLDLITNNCIIEYNMNKCSRNCKKCLLQQCIECEQGYYGNKCIPKCGDGIIVQEEECDDGSQYSLDSCLNCKYQCPQYCKKCAYGVCTHCQEGFYLDIVSNSCNSVCGDKIQASDEVCDDGNELRYDGCFQCKYQCQMECLNCQFGKCIQCESSLVLVQSKGICEELKQCEGLIGLYYDSFTNNCITRCGDGIVLGSEQCEDQNNIPYDGCYECKYQCDKMCSNCQKGECFECQVGYYLNGQKCETKCGDGIKNGEELCDDKNDVVRDGCTFCKIDPSYKCEEDKSLLSYCYKCQENCDDCKQNINKIECLKCKIGYFLKDNSCNQCSEKCEECENTPNNCTKCITDGCQKCDNISGLYLNKQLKSCVTKCGDNIIAGKEQCDDGNQTDKDGCNSKCEIEKEFICKDGVCILPPKKQVTFTYSNSTTANDFDLNFEDIKIEGLCDKVQIWIEQFQSNEFQYNITIKENYTSISQGCQIQFKFFKTILESNLIHLIVPLKENVTRILEEDTREIIITPRRLVYYNEDQKAQAQSIASASSTFTFLLQLIGPLTILLGGFNFFWTILDILTWINNFYFLNVDYPLNVKIFFNQLQWGDIINIPDIISLNSPDDPYYFEAPPKFAEKDVNPLFLNNIQLFCGLILLAILAYICASGIVSIIKNKYEPNFIKSHKIEIFSVNQLKQSVEITSPQKLPTKILDIQPKKMPSLINAIYKELLSFIENFRAKLLQIIGLVFLDICLACVLQLQYTSNQEYTIIKLNIVLAVVGIIFIYLVFKLYSFVCSQHEILYENKIFSSYYSSLYEGIDTKQQLARNYCYVNLMRKALFIFFTIYFYAVPLLQTSLCCLTCFLNLALIIYQNPFENRSILIQTAVPDSCIFIIIVITVLLAIHDVSFIFSFDQKYFIGWLILFFIGFSILVQLIFLFQQFFIEMKQRLIQLKDIICSLKIKKS</sequence>
<keyword evidence="4" id="KW-1133">Transmembrane helix</keyword>
<feature type="domain" description="EGF-like" evidence="6">
    <location>
        <begin position="726"/>
        <end position="768"/>
    </location>
</feature>
<feature type="transmembrane region" description="Helical" evidence="4">
    <location>
        <begin position="2687"/>
        <end position="2704"/>
    </location>
</feature>
<feature type="domain" description="EGF-like" evidence="6">
    <location>
        <begin position="1655"/>
        <end position="1688"/>
    </location>
</feature>
<dbReference type="PANTHER" id="PTHR38934">
    <property type="entry name" value="HYPHALLY REGULATED CELL WALL PROTEIN 1"/>
    <property type="match status" value="1"/>
</dbReference>
<evidence type="ECO:0000256" key="3">
    <source>
        <dbReference type="ARBA" id="ARBA00023157"/>
    </source>
</evidence>
<feature type="domain" description="EGF-like" evidence="6">
    <location>
        <begin position="1116"/>
        <end position="1151"/>
    </location>
</feature>
<gene>
    <name evidence="7" type="ORF">PPRIM_AZ9-3.1.T0570256</name>
</gene>
<feature type="domain" description="EGF-like" evidence="6">
    <location>
        <begin position="417"/>
        <end position="447"/>
    </location>
</feature>
<evidence type="ECO:0000259" key="6">
    <source>
        <dbReference type="SMART" id="SM00181"/>
    </source>
</evidence>
<feature type="domain" description="EGF-like" evidence="6">
    <location>
        <begin position="2061"/>
        <end position="2093"/>
    </location>
</feature>
<feature type="domain" description="EGF-like" evidence="6">
    <location>
        <begin position="1547"/>
        <end position="1579"/>
    </location>
</feature>
<feature type="signal peptide" evidence="5">
    <location>
        <begin position="1"/>
        <end position="18"/>
    </location>
</feature>
<protein>
    <recommendedName>
        <fullName evidence="6">EGF-like domain-containing protein</fullName>
    </recommendedName>
</protein>
<feature type="domain" description="EGF-like" evidence="6">
    <location>
        <begin position="1727"/>
        <end position="1759"/>
    </location>
</feature>
<feature type="domain" description="EGF-like" evidence="6">
    <location>
        <begin position="1239"/>
        <end position="1271"/>
    </location>
</feature>
<feature type="domain" description="EGF-like" evidence="6">
    <location>
        <begin position="2141"/>
        <end position="2173"/>
    </location>
</feature>
<evidence type="ECO:0000256" key="2">
    <source>
        <dbReference type="ARBA" id="ARBA00022737"/>
    </source>
</evidence>